<evidence type="ECO:0008006" key="2">
    <source>
        <dbReference type="Google" id="ProtNLM"/>
    </source>
</evidence>
<protein>
    <recommendedName>
        <fullName evidence="2">DUF3168 domain-containing protein</fullName>
    </recommendedName>
</protein>
<evidence type="ECO:0000313" key="1">
    <source>
        <dbReference type="EMBL" id="DAE03758.1"/>
    </source>
</evidence>
<proteinExistence type="predicted"/>
<organism evidence="1">
    <name type="scientific">Myoviridae sp. ctZNX6</name>
    <dbReference type="NCBI Taxonomy" id="2825127"/>
    <lineage>
        <taxon>Viruses</taxon>
        <taxon>Duplodnaviria</taxon>
        <taxon>Heunggongvirae</taxon>
        <taxon>Uroviricota</taxon>
        <taxon>Caudoviricetes</taxon>
    </lineage>
</organism>
<name>A0A8S5P9L0_9CAUD</name>
<accession>A0A8S5P9L0</accession>
<dbReference type="EMBL" id="BK015373">
    <property type="protein sequence ID" value="DAE03758.1"/>
    <property type="molecule type" value="Genomic_DNA"/>
</dbReference>
<sequence length="103" mass="11486">METIKQALLALTSNVFQFVSAPSTVPPYIIYQQDGDNDLCAGNRHAETAAVVIIDLFTKKARDPLVTSIPEALENAGASWYLNSTQYENETGLYHFEWYAEVV</sequence>
<reference evidence="1" key="1">
    <citation type="journal article" date="2021" name="Proc. Natl. Acad. Sci. U.S.A.">
        <title>A Catalog of Tens of Thousands of Viruses from Human Metagenomes Reveals Hidden Associations with Chronic Diseases.</title>
        <authorList>
            <person name="Tisza M.J."/>
            <person name="Buck C.B."/>
        </authorList>
    </citation>
    <scope>NUCLEOTIDE SEQUENCE</scope>
    <source>
        <strain evidence="1">CtZNX6</strain>
    </source>
</reference>